<evidence type="ECO:0000313" key="1">
    <source>
        <dbReference type="EMBL" id="CAB5170239.1"/>
    </source>
</evidence>
<dbReference type="EMBL" id="LR798203">
    <property type="protein sequence ID" value="CAB5170239.1"/>
    <property type="molecule type" value="Genomic_DNA"/>
</dbReference>
<reference evidence="1" key="1">
    <citation type="submission" date="2020-05" db="EMBL/GenBank/DDBJ databases">
        <authorList>
            <person name="Chiriac C."/>
            <person name="Salcher M."/>
            <person name="Ghai R."/>
            <person name="Kavagutti S V."/>
        </authorList>
    </citation>
    <scope>NUCLEOTIDE SEQUENCE</scope>
</reference>
<protein>
    <submittedName>
        <fullName evidence="1">Uncharacterized protein</fullName>
    </submittedName>
</protein>
<organism evidence="1">
    <name type="scientific">uncultured Caudovirales phage</name>
    <dbReference type="NCBI Taxonomy" id="2100421"/>
    <lineage>
        <taxon>Viruses</taxon>
        <taxon>Duplodnaviria</taxon>
        <taxon>Heunggongvirae</taxon>
        <taxon>Uroviricota</taxon>
        <taxon>Caudoviricetes</taxon>
        <taxon>Peduoviridae</taxon>
        <taxon>Maltschvirus</taxon>
        <taxon>Maltschvirus maltsch</taxon>
    </lineage>
</organism>
<gene>
    <name evidence="1" type="ORF">UFOVP155_12</name>
</gene>
<name>A0A6J7W9I6_9CAUD</name>
<accession>A0A6J7W9I6</accession>
<sequence>MNPIQLTKNEDLSYTVTYFGKEVGYIAKVRYIKTRHRGYRAVSVHGEIAYARNLLMAQNLLLGMYH</sequence>
<proteinExistence type="predicted"/>